<name>A0ACB8CXI7_DERSI</name>
<reference evidence="1" key="1">
    <citation type="submission" date="2020-05" db="EMBL/GenBank/DDBJ databases">
        <title>Large-scale comparative analyses of tick genomes elucidate their genetic diversity and vector capacities.</title>
        <authorList>
            <person name="Jia N."/>
            <person name="Wang J."/>
            <person name="Shi W."/>
            <person name="Du L."/>
            <person name="Sun Y."/>
            <person name="Zhan W."/>
            <person name="Jiang J."/>
            <person name="Wang Q."/>
            <person name="Zhang B."/>
            <person name="Ji P."/>
            <person name="Sakyi L.B."/>
            <person name="Cui X."/>
            <person name="Yuan T."/>
            <person name="Jiang B."/>
            <person name="Yang W."/>
            <person name="Lam T.T.-Y."/>
            <person name="Chang Q."/>
            <person name="Ding S."/>
            <person name="Wang X."/>
            <person name="Zhu J."/>
            <person name="Ruan X."/>
            <person name="Zhao L."/>
            <person name="Wei J."/>
            <person name="Que T."/>
            <person name="Du C."/>
            <person name="Cheng J."/>
            <person name="Dai P."/>
            <person name="Han X."/>
            <person name="Huang E."/>
            <person name="Gao Y."/>
            <person name="Liu J."/>
            <person name="Shao H."/>
            <person name="Ye R."/>
            <person name="Li L."/>
            <person name="Wei W."/>
            <person name="Wang X."/>
            <person name="Wang C."/>
            <person name="Yang T."/>
            <person name="Huo Q."/>
            <person name="Li W."/>
            <person name="Guo W."/>
            <person name="Chen H."/>
            <person name="Zhou L."/>
            <person name="Ni X."/>
            <person name="Tian J."/>
            <person name="Zhou Y."/>
            <person name="Sheng Y."/>
            <person name="Liu T."/>
            <person name="Pan Y."/>
            <person name="Xia L."/>
            <person name="Li J."/>
            <person name="Zhao F."/>
            <person name="Cao W."/>
        </authorList>
    </citation>
    <scope>NUCLEOTIDE SEQUENCE</scope>
    <source>
        <strain evidence="1">Dsil-2018</strain>
    </source>
</reference>
<evidence type="ECO:0000313" key="2">
    <source>
        <dbReference type="Proteomes" id="UP000821865"/>
    </source>
</evidence>
<keyword evidence="2" id="KW-1185">Reference proteome</keyword>
<sequence>MPGIPRPCSPRRKSRSASAEREKAPVLAQAAAKPQHAATTGPVLVYQVAKPARSESSSHDPVIVYQYPRVLDSPSKSPTRATSRSSRSGRATPSPQTSPSRRATVSPAEEQPEPQSCCIMDRIEKKYQESSSQLDGQHLYIVLCFQSAIATLLFLLFLCVPVAMITVGALNLSNCRLSYAIPLCLTVAGCAYLLIPLLSAALDWNASNSYCPIMISVLVVVAMGASTTGSVFVFSGMWPSGKPDDPRYCHPAVYYFSFIMWSTFIVFIPVMLVVSVVVFRKYGRHNVHAATMPSPR</sequence>
<evidence type="ECO:0000313" key="1">
    <source>
        <dbReference type="EMBL" id="KAH7953922.1"/>
    </source>
</evidence>
<proteinExistence type="predicted"/>
<accession>A0ACB8CXI7</accession>
<dbReference type="EMBL" id="CM023473">
    <property type="protein sequence ID" value="KAH7953922.1"/>
    <property type="molecule type" value="Genomic_DNA"/>
</dbReference>
<comment type="caution">
    <text evidence="1">The sequence shown here is derived from an EMBL/GenBank/DDBJ whole genome shotgun (WGS) entry which is preliminary data.</text>
</comment>
<organism evidence="1 2">
    <name type="scientific">Dermacentor silvarum</name>
    <name type="common">Tick</name>
    <dbReference type="NCBI Taxonomy" id="543639"/>
    <lineage>
        <taxon>Eukaryota</taxon>
        <taxon>Metazoa</taxon>
        <taxon>Ecdysozoa</taxon>
        <taxon>Arthropoda</taxon>
        <taxon>Chelicerata</taxon>
        <taxon>Arachnida</taxon>
        <taxon>Acari</taxon>
        <taxon>Parasitiformes</taxon>
        <taxon>Ixodida</taxon>
        <taxon>Ixodoidea</taxon>
        <taxon>Ixodidae</taxon>
        <taxon>Rhipicephalinae</taxon>
        <taxon>Dermacentor</taxon>
    </lineage>
</organism>
<dbReference type="Proteomes" id="UP000821865">
    <property type="component" value="Chromosome 4"/>
</dbReference>
<protein>
    <submittedName>
        <fullName evidence="1">Uncharacterized protein</fullName>
    </submittedName>
</protein>
<gene>
    <name evidence="1" type="ORF">HPB49_014165</name>
</gene>